<organism evidence="1 2">
    <name type="scientific">Candidatus Komeilibacteria bacterium CG_4_10_14_0_2_um_filter_37_10</name>
    <dbReference type="NCBI Taxonomy" id="1974470"/>
    <lineage>
        <taxon>Bacteria</taxon>
        <taxon>Candidatus Komeiliibacteriota</taxon>
    </lineage>
</organism>
<evidence type="ECO:0000313" key="2">
    <source>
        <dbReference type="Proteomes" id="UP000230405"/>
    </source>
</evidence>
<dbReference type="AlphaFoldDB" id="A0A2M7VE79"/>
<feature type="non-terminal residue" evidence="1">
    <location>
        <position position="595"/>
    </location>
</feature>
<evidence type="ECO:0000313" key="1">
    <source>
        <dbReference type="EMBL" id="PIZ98811.1"/>
    </source>
</evidence>
<proteinExistence type="predicted"/>
<sequence length="595" mass="59388">GTTFNITTTANYLATVGGSYTLNSTGATSITAGAASNFTTLAGGLVLNGAEGVSIAGNASEIDLTTSGALDLNSGALTWDGSSANLTSSGVFNISQGASSTWTLNNNVNALNFDANTLTIDALNNRVGIGSTSPSATLDVAGTAHLRGAAGQTGLFVSSAGFVGAGTTAPANPLSVNGASSFGTYANTVAPANGLIVSGNVGIGTTAPGTKLQVQNGDITINTTGGTANLLILAQGNSDATPFLSSTETGETYGWGFFDRSTEGNFQLQKKTGGAWTNVITIDRNNGNVGIGTTVPISLLQVDNGGTFTFAKGISLGNGDSGWYESADNVIRMSLGGTQRWTFSGDSLSGSYGVGTANMLNVLASATVPVFTYSGDTNTGIGSAGSDIVSVIAGGNNVLNVTSSNVGIGTTTPGFRLVVKGASDNESVLTINKNSTGSDRILLNLNNGVGEISLKNDSSAITTLLSANGSSYLNGGNVGIGMTSPQNKLDILSASGNVINVQSSSATPVDMLVIQGLDATNTNLKLKRTSGAMLASLYDTGATNDGALALYDGSAAQQVFLRGQGNSYLNGGNVGIGSTSPSATLDVAGTAHLRG</sequence>
<protein>
    <submittedName>
        <fullName evidence="1">Uncharacterized protein</fullName>
    </submittedName>
</protein>
<dbReference type="Proteomes" id="UP000230405">
    <property type="component" value="Unassembled WGS sequence"/>
</dbReference>
<gene>
    <name evidence="1" type="ORF">COX77_03365</name>
</gene>
<comment type="caution">
    <text evidence="1">The sequence shown here is derived from an EMBL/GenBank/DDBJ whole genome shotgun (WGS) entry which is preliminary data.</text>
</comment>
<accession>A0A2M7VE79</accession>
<feature type="non-terminal residue" evidence="1">
    <location>
        <position position="1"/>
    </location>
</feature>
<dbReference type="EMBL" id="PFPO01000063">
    <property type="protein sequence ID" value="PIZ98811.1"/>
    <property type="molecule type" value="Genomic_DNA"/>
</dbReference>
<reference evidence="2" key="1">
    <citation type="submission" date="2017-09" db="EMBL/GenBank/DDBJ databases">
        <title>Depth-based differentiation of microbial function through sediment-hosted aquifers and enrichment of novel symbionts in the deep terrestrial subsurface.</title>
        <authorList>
            <person name="Probst A.J."/>
            <person name="Ladd B."/>
            <person name="Jarett J.K."/>
            <person name="Geller-Mcgrath D.E."/>
            <person name="Sieber C.M.K."/>
            <person name="Emerson J.B."/>
            <person name="Anantharaman K."/>
            <person name="Thomas B.C."/>
            <person name="Malmstrom R."/>
            <person name="Stieglmeier M."/>
            <person name="Klingl A."/>
            <person name="Woyke T."/>
            <person name="Ryan C.M."/>
            <person name="Banfield J.F."/>
        </authorList>
    </citation>
    <scope>NUCLEOTIDE SEQUENCE [LARGE SCALE GENOMIC DNA]</scope>
</reference>
<name>A0A2M7VE79_9BACT</name>